<organism evidence="1 2">
    <name type="scientific">Shewanella hanedai</name>
    <name type="common">Alteromonas hanedai</name>
    <dbReference type="NCBI Taxonomy" id="25"/>
    <lineage>
        <taxon>Bacteria</taxon>
        <taxon>Pseudomonadati</taxon>
        <taxon>Pseudomonadota</taxon>
        <taxon>Gammaproteobacteria</taxon>
        <taxon>Alteromonadales</taxon>
        <taxon>Shewanellaceae</taxon>
        <taxon>Shewanella</taxon>
    </lineage>
</organism>
<accession>A0A553JL39</accession>
<dbReference type="AlphaFoldDB" id="A0A553JL39"/>
<comment type="caution">
    <text evidence="1">The sequence shown here is derived from an EMBL/GenBank/DDBJ whole genome shotgun (WGS) entry which is preliminary data.</text>
</comment>
<keyword evidence="2" id="KW-1185">Reference proteome</keyword>
<evidence type="ECO:0000313" key="2">
    <source>
        <dbReference type="Proteomes" id="UP000318126"/>
    </source>
</evidence>
<protein>
    <submittedName>
        <fullName evidence="1">Redoxin domain-containing protein</fullName>
    </submittedName>
</protein>
<evidence type="ECO:0000313" key="1">
    <source>
        <dbReference type="EMBL" id="TRY13177.1"/>
    </source>
</evidence>
<proteinExistence type="predicted"/>
<dbReference type="Gene3D" id="3.40.30.10">
    <property type="entry name" value="Glutaredoxin"/>
    <property type="match status" value="1"/>
</dbReference>
<reference evidence="2" key="1">
    <citation type="submission" date="2019-07" db="EMBL/GenBank/DDBJ databases">
        <title>Shewanella sp. YLB-08 draft genomic sequence.</title>
        <authorList>
            <person name="Yu L."/>
        </authorList>
    </citation>
    <scope>NUCLEOTIDE SEQUENCE [LARGE SCALE GENOMIC DNA]</scope>
    <source>
        <strain evidence="2">JCM 20706</strain>
    </source>
</reference>
<dbReference type="OrthoDB" id="5956088at2"/>
<sequence length="150" mass="17345">MLLMPILFTTHYVYASSIVLTQEQLTGIKKQNMGEKWLMLLWSVDCPPCFKELDMIQKLNKKQADLNVVLINTDASEETLLRRREIINKFQLMDLPNFHFAADQGAQSRFIIDPNWYGELPRSYFFESNGQSHSKSGVVDESLLVSWLGE</sequence>
<gene>
    <name evidence="1" type="ORF">FN961_17135</name>
</gene>
<dbReference type="RefSeq" id="WP_144041400.1">
    <property type="nucleotide sequence ID" value="NZ_BMPL01000019.1"/>
</dbReference>
<dbReference type="SUPFAM" id="SSF52833">
    <property type="entry name" value="Thioredoxin-like"/>
    <property type="match status" value="1"/>
</dbReference>
<name>A0A553JL39_SHEHA</name>
<dbReference type="Proteomes" id="UP000318126">
    <property type="component" value="Unassembled WGS sequence"/>
</dbReference>
<dbReference type="InterPro" id="IPR036249">
    <property type="entry name" value="Thioredoxin-like_sf"/>
</dbReference>
<dbReference type="EMBL" id="VKGK01000022">
    <property type="protein sequence ID" value="TRY13177.1"/>
    <property type="molecule type" value="Genomic_DNA"/>
</dbReference>